<dbReference type="AlphaFoldDB" id="A0AAN6ZYR9"/>
<reference evidence="2" key="1">
    <citation type="journal article" date="2023" name="Mol. Phylogenet. Evol.">
        <title>Genome-scale phylogeny and comparative genomics of the fungal order Sordariales.</title>
        <authorList>
            <person name="Hensen N."/>
            <person name="Bonometti L."/>
            <person name="Westerberg I."/>
            <person name="Brannstrom I.O."/>
            <person name="Guillou S."/>
            <person name="Cros-Aarteil S."/>
            <person name="Calhoun S."/>
            <person name="Haridas S."/>
            <person name="Kuo A."/>
            <person name="Mondo S."/>
            <person name="Pangilinan J."/>
            <person name="Riley R."/>
            <person name="LaButti K."/>
            <person name="Andreopoulos B."/>
            <person name="Lipzen A."/>
            <person name="Chen C."/>
            <person name="Yan M."/>
            <person name="Daum C."/>
            <person name="Ng V."/>
            <person name="Clum A."/>
            <person name="Steindorff A."/>
            <person name="Ohm R.A."/>
            <person name="Martin F."/>
            <person name="Silar P."/>
            <person name="Natvig D.O."/>
            <person name="Lalanne C."/>
            <person name="Gautier V."/>
            <person name="Ament-Velasquez S.L."/>
            <person name="Kruys A."/>
            <person name="Hutchinson M.I."/>
            <person name="Powell A.J."/>
            <person name="Barry K."/>
            <person name="Miller A.N."/>
            <person name="Grigoriev I.V."/>
            <person name="Debuchy R."/>
            <person name="Gladieux P."/>
            <person name="Hiltunen Thoren M."/>
            <person name="Johannesson H."/>
        </authorList>
    </citation>
    <scope>NUCLEOTIDE SEQUENCE</scope>
    <source>
        <strain evidence="2">CBS 538.74</strain>
    </source>
</reference>
<dbReference type="InterPro" id="IPR052396">
    <property type="entry name" value="Meiotic_Drive_Suppr_Kinase"/>
</dbReference>
<sequence>MDAANTQPPLRPAAKYEIRLPKRKRPGEPDHYRLSAARLAAPPTKPPPTRPVHPHLLNLHLRPCRVAGFLSHCFNPPPAFIQSWARRIFPEWFLPDHIVLKSQKQGVDELEEKGLFDTEVKAYSRLKPLQGVVIPKFYGLCYHGGARALILEHLPGVSLLSPEGSTLTLEELSALLQPAYRALQAFGVQHDDPHMGNFQLVDGRMMVLDLERVAFDLSEDDMAHFLKTSVEELADRYRSMQAYHRRHGSLEAA</sequence>
<proteinExistence type="predicted"/>
<evidence type="ECO:0000313" key="3">
    <source>
        <dbReference type="Proteomes" id="UP001302745"/>
    </source>
</evidence>
<evidence type="ECO:0000256" key="1">
    <source>
        <dbReference type="SAM" id="MobiDB-lite"/>
    </source>
</evidence>
<organism evidence="2 3">
    <name type="scientific">Chaetomidium leptoderma</name>
    <dbReference type="NCBI Taxonomy" id="669021"/>
    <lineage>
        <taxon>Eukaryota</taxon>
        <taxon>Fungi</taxon>
        <taxon>Dikarya</taxon>
        <taxon>Ascomycota</taxon>
        <taxon>Pezizomycotina</taxon>
        <taxon>Sordariomycetes</taxon>
        <taxon>Sordariomycetidae</taxon>
        <taxon>Sordariales</taxon>
        <taxon>Chaetomiaceae</taxon>
        <taxon>Chaetomidium</taxon>
    </lineage>
</organism>
<keyword evidence="3" id="KW-1185">Reference proteome</keyword>
<keyword evidence="2" id="KW-0418">Kinase</keyword>
<dbReference type="Proteomes" id="UP001302745">
    <property type="component" value="Unassembled WGS sequence"/>
</dbReference>
<reference evidence="2" key="2">
    <citation type="submission" date="2023-05" db="EMBL/GenBank/DDBJ databases">
        <authorList>
            <consortium name="Lawrence Berkeley National Laboratory"/>
            <person name="Steindorff A."/>
            <person name="Hensen N."/>
            <person name="Bonometti L."/>
            <person name="Westerberg I."/>
            <person name="Brannstrom I.O."/>
            <person name="Guillou S."/>
            <person name="Cros-Aarteil S."/>
            <person name="Calhoun S."/>
            <person name="Haridas S."/>
            <person name="Kuo A."/>
            <person name="Mondo S."/>
            <person name="Pangilinan J."/>
            <person name="Riley R."/>
            <person name="Labutti K."/>
            <person name="Andreopoulos B."/>
            <person name="Lipzen A."/>
            <person name="Chen C."/>
            <person name="Yanf M."/>
            <person name="Daum C."/>
            <person name="Ng V."/>
            <person name="Clum A."/>
            <person name="Ohm R."/>
            <person name="Martin F."/>
            <person name="Silar P."/>
            <person name="Natvig D."/>
            <person name="Lalanne C."/>
            <person name="Gautier V."/>
            <person name="Ament-Velasquez S.L."/>
            <person name="Kruys A."/>
            <person name="Hutchinson M.I."/>
            <person name="Powell A.J."/>
            <person name="Barry K."/>
            <person name="Miller A.N."/>
            <person name="Grigoriev I.V."/>
            <person name="Debuchy R."/>
            <person name="Gladieux P."/>
            <person name="Thoren M.H."/>
            <person name="Johannesson H."/>
        </authorList>
    </citation>
    <scope>NUCLEOTIDE SEQUENCE</scope>
    <source>
        <strain evidence="2">CBS 538.74</strain>
    </source>
</reference>
<protein>
    <submittedName>
        <fullName evidence="2">Lipopolysaccharide core heptose(II) kinase RfaY</fullName>
    </submittedName>
</protein>
<comment type="caution">
    <text evidence="2">The sequence shown here is derived from an EMBL/GenBank/DDBJ whole genome shotgun (WGS) entry which is preliminary data.</text>
</comment>
<dbReference type="PANTHER" id="PTHR37171:SF1">
    <property type="entry name" value="SERINE_THREONINE-PROTEIN KINASE YRZF-RELATED"/>
    <property type="match status" value="1"/>
</dbReference>
<keyword evidence="2" id="KW-0808">Transferase</keyword>
<feature type="region of interest" description="Disordered" evidence="1">
    <location>
        <begin position="1"/>
        <end position="31"/>
    </location>
</feature>
<feature type="compositionally biased region" description="Basic and acidic residues" evidence="1">
    <location>
        <begin position="14"/>
        <end position="31"/>
    </location>
</feature>
<gene>
    <name evidence="2" type="ORF">C8A00DRAFT_40581</name>
</gene>
<dbReference type="PANTHER" id="PTHR37171">
    <property type="entry name" value="SERINE/THREONINE-PROTEIN KINASE YRZF-RELATED"/>
    <property type="match status" value="1"/>
</dbReference>
<dbReference type="InterPro" id="IPR011009">
    <property type="entry name" value="Kinase-like_dom_sf"/>
</dbReference>
<accession>A0AAN6ZYR9</accession>
<dbReference type="GO" id="GO:0016301">
    <property type="term" value="F:kinase activity"/>
    <property type="evidence" value="ECO:0007669"/>
    <property type="project" value="UniProtKB-KW"/>
</dbReference>
<name>A0AAN6ZYR9_9PEZI</name>
<dbReference type="SUPFAM" id="SSF56112">
    <property type="entry name" value="Protein kinase-like (PK-like)"/>
    <property type="match status" value="1"/>
</dbReference>
<dbReference type="EMBL" id="MU856857">
    <property type="protein sequence ID" value="KAK4156995.1"/>
    <property type="molecule type" value="Genomic_DNA"/>
</dbReference>
<evidence type="ECO:0000313" key="2">
    <source>
        <dbReference type="EMBL" id="KAK4156995.1"/>
    </source>
</evidence>